<evidence type="ECO:0000259" key="4">
    <source>
        <dbReference type="PROSITE" id="PS50830"/>
    </source>
</evidence>
<dbReference type="PANTHER" id="PTHR12302">
    <property type="entry name" value="EBNA2 BINDING PROTEIN P100"/>
    <property type="match status" value="1"/>
</dbReference>
<dbReference type="RefSeq" id="WP_197543360.1">
    <property type="nucleotide sequence ID" value="NZ_CP063120.1"/>
</dbReference>
<dbReference type="EMBL" id="CP063120">
    <property type="protein sequence ID" value="QOR16952.1"/>
    <property type="molecule type" value="Genomic_DNA"/>
</dbReference>
<evidence type="ECO:0000256" key="2">
    <source>
        <dbReference type="ARBA" id="ARBA00022759"/>
    </source>
</evidence>
<gene>
    <name evidence="5" type="ORF">INP94_08780</name>
</gene>
<keyword evidence="2" id="KW-0255">Endonuclease</keyword>
<keyword evidence="1" id="KW-0540">Nuclease</keyword>
<sequence>MIRKFFLFLTLILTALWTPFSISAERQMACWVVGVSDGDTLTCLLPTKKQLKVRLQEIDAPEKGQPFGKKAKQYLSQLVFKQNVTLSVSGYDRYQRILATVYLQEQNINLEMVKNGMAWVYPQYAKNPLYFQAQDFAQQQKIGLWRDPYPVAPYEWRKQKKTVKHGDNHGF</sequence>
<feature type="domain" description="TNase-like" evidence="4">
    <location>
        <begin position="26"/>
        <end position="147"/>
    </location>
</feature>
<evidence type="ECO:0000256" key="1">
    <source>
        <dbReference type="ARBA" id="ARBA00022722"/>
    </source>
</evidence>
<dbReference type="PROSITE" id="PS01123">
    <property type="entry name" value="TNASE_1"/>
    <property type="match status" value="1"/>
</dbReference>
<dbReference type="PANTHER" id="PTHR12302:SF3">
    <property type="entry name" value="SERINE_THREONINE-PROTEIN KINASE 31"/>
    <property type="match status" value="1"/>
</dbReference>
<dbReference type="GO" id="GO:0004519">
    <property type="term" value="F:endonuclease activity"/>
    <property type="evidence" value="ECO:0007669"/>
    <property type="project" value="UniProtKB-KW"/>
</dbReference>
<name>A0A7M1NVI0_HAEPA</name>
<dbReference type="GO" id="GO:0016787">
    <property type="term" value="F:hydrolase activity"/>
    <property type="evidence" value="ECO:0007669"/>
    <property type="project" value="UniProtKB-KW"/>
</dbReference>
<keyword evidence="3" id="KW-0378">Hydrolase</keyword>
<dbReference type="Proteomes" id="UP000595009">
    <property type="component" value="Chromosome"/>
</dbReference>
<reference evidence="5 6" key="1">
    <citation type="submission" date="2020-10" db="EMBL/GenBank/DDBJ databases">
        <title>Genomic diversity and antimicrobial resistance of Haemophilus colonising the airways of young children with cystic fibrosis.</title>
        <authorList>
            <person name="Watts S.C."/>
            <person name="Judd L.M."/>
            <person name="Carzino R."/>
            <person name="Ranganathan S."/>
            <person name="Holt K.E."/>
        </authorList>
    </citation>
    <scope>NUCLEOTIDE SEQUENCE [LARGE SCALE GENOMIC DNA]</scope>
    <source>
        <strain evidence="5 6">M1C137_2</strain>
    </source>
</reference>
<dbReference type="PROSITE" id="PS50830">
    <property type="entry name" value="TNASE_3"/>
    <property type="match status" value="1"/>
</dbReference>
<evidence type="ECO:0000256" key="3">
    <source>
        <dbReference type="ARBA" id="ARBA00022801"/>
    </source>
</evidence>
<dbReference type="InterPro" id="IPR002071">
    <property type="entry name" value="Thermonucl_AS"/>
</dbReference>
<dbReference type="SUPFAM" id="SSF50199">
    <property type="entry name" value="Staphylococcal nuclease"/>
    <property type="match status" value="1"/>
</dbReference>
<organism evidence="5 6">
    <name type="scientific">Haemophilus parainfluenzae</name>
    <dbReference type="NCBI Taxonomy" id="729"/>
    <lineage>
        <taxon>Bacteria</taxon>
        <taxon>Pseudomonadati</taxon>
        <taxon>Pseudomonadota</taxon>
        <taxon>Gammaproteobacteria</taxon>
        <taxon>Pasteurellales</taxon>
        <taxon>Pasteurellaceae</taxon>
        <taxon>Haemophilus</taxon>
    </lineage>
</organism>
<dbReference type="InterPro" id="IPR035437">
    <property type="entry name" value="SNase_OB-fold_sf"/>
</dbReference>
<proteinExistence type="predicted"/>
<dbReference type="GO" id="GO:0003676">
    <property type="term" value="F:nucleic acid binding"/>
    <property type="evidence" value="ECO:0007669"/>
    <property type="project" value="InterPro"/>
</dbReference>
<dbReference type="Pfam" id="PF00565">
    <property type="entry name" value="SNase"/>
    <property type="match status" value="1"/>
</dbReference>
<dbReference type="AlphaFoldDB" id="A0A7M1NVI0"/>
<protein>
    <submittedName>
        <fullName evidence="5">Thermonuclease family protein</fullName>
    </submittedName>
</protein>
<dbReference type="SMART" id="SM00318">
    <property type="entry name" value="SNc"/>
    <property type="match status" value="1"/>
</dbReference>
<dbReference type="InterPro" id="IPR016071">
    <property type="entry name" value="Staphylococal_nuclease_OB-fold"/>
</dbReference>
<dbReference type="PROSITE" id="PS01284">
    <property type="entry name" value="TNASE_2"/>
    <property type="match status" value="1"/>
</dbReference>
<evidence type="ECO:0000313" key="5">
    <source>
        <dbReference type="EMBL" id="QOR16952.1"/>
    </source>
</evidence>
<evidence type="ECO:0000313" key="6">
    <source>
        <dbReference type="Proteomes" id="UP000595009"/>
    </source>
</evidence>
<dbReference type="Gene3D" id="2.40.50.90">
    <property type="match status" value="1"/>
</dbReference>
<accession>A0A7M1NVI0</accession>